<evidence type="ECO:0000256" key="3">
    <source>
        <dbReference type="SAM" id="SignalP"/>
    </source>
</evidence>
<dbReference type="Proteomes" id="UP000002608">
    <property type="component" value="Chromosome"/>
</dbReference>
<keyword evidence="1" id="KW-0472">Membrane</keyword>
<dbReference type="STRING" id="398579.Spea_0086"/>
<dbReference type="Gene3D" id="3.30.1330.60">
    <property type="entry name" value="OmpA-like domain"/>
    <property type="match status" value="1"/>
</dbReference>
<dbReference type="OrthoDB" id="6905929at2"/>
<feature type="region of interest" description="Disordered" evidence="2">
    <location>
        <begin position="257"/>
        <end position="278"/>
    </location>
</feature>
<feature type="compositionally biased region" description="Polar residues" evidence="2">
    <location>
        <begin position="264"/>
        <end position="274"/>
    </location>
</feature>
<gene>
    <name evidence="5" type="ordered locus">Spea_0086</name>
</gene>
<dbReference type="Pfam" id="PF00691">
    <property type="entry name" value="OmpA"/>
    <property type="match status" value="1"/>
</dbReference>
<keyword evidence="3" id="KW-0732">Signal</keyword>
<evidence type="ECO:0000313" key="6">
    <source>
        <dbReference type="Proteomes" id="UP000002608"/>
    </source>
</evidence>
<dbReference type="InterPro" id="IPR006665">
    <property type="entry name" value="OmpA-like"/>
</dbReference>
<evidence type="ECO:0000313" key="5">
    <source>
        <dbReference type="EMBL" id="ABV85415.1"/>
    </source>
</evidence>
<reference evidence="5 6" key="1">
    <citation type="submission" date="2007-10" db="EMBL/GenBank/DDBJ databases">
        <title>Complete sequence of Shewanella pealeana ATCC 700345.</title>
        <authorList>
            <consortium name="US DOE Joint Genome Institute"/>
            <person name="Copeland A."/>
            <person name="Lucas S."/>
            <person name="Lapidus A."/>
            <person name="Barry K."/>
            <person name="Glavina del Rio T."/>
            <person name="Dalin E."/>
            <person name="Tice H."/>
            <person name="Pitluck S."/>
            <person name="Chertkov O."/>
            <person name="Brettin T."/>
            <person name="Bruce D."/>
            <person name="Detter J.C."/>
            <person name="Han C."/>
            <person name="Schmutz J."/>
            <person name="Larimer F."/>
            <person name="Land M."/>
            <person name="Hauser L."/>
            <person name="Kyrpides N."/>
            <person name="Kim E."/>
            <person name="Zhao J.-S.Z."/>
            <person name="Manno D."/>
            <person name="Hawari J."/>
            <person name="Richardson P."/>
        </authorList>
    </citation>
    <scope>NUCLEOTIDE SEQUENCE [LARGE SCALE GENOMIC DNA]</scope>
    <source>
        <strain evidence="6">ATCC 700345 / ANG-SQ1</strain>
    </source>
</reference>
<dbReference type="PANTHER" id="PTHR30329:SF21">
    <property type="entry name" value="LIPOPROTEIN YIAD-RELATED"/>
    <property type="match status" value="1"/>
</dbReference>
<feature type="signal peptide" evidence="3">
    <location>
        <begin position="1"/>
        <end position="24"/>
    </location>
</feature>
<dbReference type="PANTHER" id="PTHR30329">
    <property type="entry name" value="STATOR ELEMENT OF FLAGELLAR MOTOR COMPLEX"/>
    <property type="match status" value="1"/>
</dbReference>
<dbReference type="RefSeq" id="WP_012153361.1">
    <property type="nucleotide sequence ID" value="NC_009901.1"/>
</dbReference>
<dbReference type="HOGENOM" id="CLU_069369_0_0_6"/>
<evidence type="ECO:0000259" key="4">
    <source>
        <dbReference type="PROSITE" id="PS51123"/>
    </source>
</evidence>
<dbReference type="Pfam" id="PF18393">
    <property type="entry name" value="MotY_N"/>
    <property type="match status" value="1"/>
</dbReference>
<organism evidence="5 6">
    <name type="scientific">Shewanella pealeana (strain ATCC 700345 / ANG-SQ1)</name>
    <dbReference type="NCBI Taxonomy" id="398579"/>
    <lineage>
        <taxon>Bacteria</taxon>
        <taxon>Pseudomonadati</taxon>
        <taxon>Pseudomonadota</taxon>
        <taxon>Gammaproteobacteria</taxon>
        <taxon>Alteromonadales</taxon>
        <taxon>Shewanellaceae</taxon>
        <taxon>Shewanella</taxon>
    </lineage>
</organism>
<dbReference type="InterPro" id="IPR036737">
    <property type="entry name" value="OmpA-like_sf"/>
</dbReference>
<dbReference type="EMBL" id="CP000851">
    <property type="protein sequence ID" value="ABV85415.1"/>
    <property type="molecule type" value="Genomic_DNA"/>
</dbReference>
<sequence>MKKSVYILICLIFICTNITNNALAASVNYQTPFEKAQWLFSGDQFGCEITHRVQSFGTLLLSAAPGEPLALSLQADWLSLNNAQSQASVVSAVWQDSTHQPIATTSLNWFGSQAISLKNTAPFLEALEQGRTWQVAITSADNSQYLINASPVSTQAVANQFRLCRQQLLPKPFTYLRRLEFLFAPSSSLLNAAHEQDLYAVYRYLQADPSIVEVLVDGHADASGDHLANLVLSKERADEVVSRLIELGVSPKMIQTRHHGTRTPVASNNSTQGRELNRRVTLRLVKSAANSVSPASRAQNESF</sequence>
<dbReference type="KEGG" id="spl:Spea_0086"/>
<dbReference type="InterPro" id="IPR050330">
    <property type="entry name" value="Bact_OuterMem_StrucFunc"/>
</dbReference>
<dbReference type="Gene3D" id="2.60.40.2540">
    <property type="match status" value="1"/>
</dbReference>
<keyword evidence="6" id="KW-1185">Reference proteome</keyword>
<feature type="chain" id="PRO_5002723159" evidence="3">
    <location>
        <begin position="25"/>
        <end position="303"/>
    </location>
</feature>
<accession>A8GYM8</accession>
<protein>
    <submittedName>
        <fullName evidence="5">OmpA/MotB domain protein</fullName>
    </submittedName>
</protein>
<dbReference type="GO" id="GO:0016020">
    <property type="term" value="C:membrane"/>
    <property type="evidence" value="ECO:0007669"/>
    <property type="project" value="UniProtKB-UniRule"/>
</dbReference>
<dbReference type="CDD" id="cd07185">
    <property type="entry name" value="OmpA_C-like"/>
    <property type="match status" value="1"/>
</dbReference>
<dbReference type="AlphaFoldDB" id="A8GYM8"/>
<feature type="domain" description="OmpA-like" evidence="4">
    <location>
        <begin position="171"/>
        <end position="288"/>
    </location>
</feature>
<name>A8GYM8_SHEPA</name>
<proteinExistence type="predicted"/>
<dbReference type="InterPro" id="IPR041544">
    <property type="entry name" value="MotY_N"/>
</dbReference>
<dbReference type="eggNOG" id="COG2885">
    <property type="taxonomic scope" value="Bacteria"/>
</dbReference>
<evidence type="ECO:0000256" key="1">
    <source>
        <dbReference type="PROSITE-ProRule" id="PRU00473"/>
    </source>
</evidence>
<dbReference type="PRINTS" id="PR01023">
    <property type="entry name" value="NAFLGMOTY"/>
</dbReference>
<dbReference type="SUPFAM" id="SSF103088">
    <property type="entry name" value="OmpA-like"/>
    <property type="match status" value="1"/>
</dbReference>
<dbReference type="PROSITE" id="PS51123">
    <property type="entry name" value="OMPA_2"/>
    <property type="match status" value="1"/>
</dbReference>
<evidence type="ECO:0000256" key="2">
    <source>
        <dbReference type="SAM" id="MobiDB-lite"/>
    </source>
</evidence>